<dbReference type="Proteomes" id="UP001149079">
    <property type="component" value="Unassembled WGS sequence"/>
</dbReference>
<proteinExistence type="predicted"/>
<dbReference type="RefSeq" id="XP_056518938.1">
    <property type="nucleotide sequence ID" value="XM_056669108.1"/>
</dbReference>
<gene>
    <name evidence="1" type="ORF">N7515_008364</name>
</gene>
<reference evidence="1" key="1">
    <citation type="submission" date="2022-11" db="EMBL/GenBank/DDBJ databases">
        <authorList>
            <person name="Petersen C."/>
        </authorList>
    </citation>
    <scope>NUCLEOTIDE SEQUENCE</scope>
    <source>
        <strain evidence="1">IBT 22155</strain>
    </source>
</reference>
<keyword evidence="2" id="KW-1185">Reference proteome</keyword>
<dbReference type="GeneID" id="81408278"/>
<evidence type="ECO:0000313" key="2">
    <source>
        <dbReference type="Proteomes" id="UP001149079"/>
    </source>
</evidence>
<protein>
    <submittedName>
        <fullName evidence="1">ABC multidrug transporter</fullName>
    </submittedName>
</protein>
<comment type="caution">
    <text evidence="1">The sequence shown here is derived from an EMBL/GenBank/DDBJ whole genome shotgun (WGS) entry which is preliminary data.</text>
</comment>
<sequence>MTDVVNVVSGQLSQGRDWSQLWLESPEHNDMIQELDSIIEEAAAKPQAVTGDGREFACTLWEQTVLERGRY</sequence>
<evidence type="ECO:0000313" key="1">
    <source>
        <dbReference type="EMBL" id="KAJ5124539.1"/>
    </source>
</evidence>
<name>A0A9W9KWB0_9EURO</name>
<dbReference type="EMBL" id="JAPQKL010000006">
    <property type="protein sequence ID" value="KAJ5124539.1"/>
    <property type="molecule type" value="Genomic_DNA"/>
</dbReference>
<reference evidence="1" key="2">
    <citation type="journal article" date="2023" name="IMA Fungus">
        <title>Comparative genomic study of the Penicillium genus elucidates a diverse pangenome and 15 lateral gene transfer events.</title>
        <authorList>
            <person name="Petersen C."/>
            <person name="Sorensen T."/>
            <person name="Nielsen M.R."/>
            <person name="Sondergaard T.E."/>
            <person name="Sorensen J.L."/>
            <person name="Fitzpatrick D.A."/>
            <person name="Frisvad J.C."/>
            <person name="Nielsen K.L."/>
        </authorList>
    </citation>
    <scope>NUCLEOTIDE SEQUENCE</scope>
    <source>
        <strain evidence="1">IBT 22155</strain>
    </source>
</reference>
<organism evidence="1 2">
    <name type="scientific">Penicillium bovifimosum</name>
    <dbReference type="NCBI Taxonomy" id="126998"/>
    <lineage>
        <taxon>Eukaryota</taxon>
        <taxon>Fungi</taxon>
        <taxon>Dikarya</taxon>
        <taxon>Ascomycota</taxon>
        <taxon>Pezizomycotina</taxon>
        <taxon>Eurotiomycetes</taxon>
        <taxon>Eurotiomycetidae</taxon>
        <taxon>Eurotiales</taxon>
        <taxon>Aspergillaceae</taxon>
        <taxon>Penicillium</taxon>
    </lineage>
</organism>
<accession>A0A9W9KWB0</accession>
<dbReference type="AlphaFoldDB" id="A0A9W9KWB0"/>